<dbReference type="GO" id="GO:0008982">
    <property type="term" value="F:protein-N(PI)-phosphohistidine-sugar phosphotransferase activity"/>
    <property type="evidence" value="ECO:0007669"/>
    <property type="project" value="UniProtKB-UniRule"/>
</dbReference>
<feature type="transmembrane region" description="Helical" evidence="9">
    <location>
        <begin position="211"/>
        <end position="232"/>
    </location>
</feature>
<dbReference type="PIRSF" id="PIRSF006351">
    <property type="entry name" value="PTS_EIIC-Cellobiose"/>
    <property type="match status" value="1"/>
</dbReference>
<comment type="function">
    <text evidence="8">The phosphoenolpyruvate-dependent sugar phosphotransferase system (PTS), a major carbohydrate active -transport system, catalyzes the phosphorylation of incoming sugar substrates concomitant with their translocation across the cell membrane.</text>
</comment>
<dbReference type="NCBIfam" id="TIGR00410">
    <property type="entry name" value="lacE"/>
    <property type="match status" value="1"/>
</dbReference>
<keyword evidence="2 8" id="KW-0813">Transport</keyword>
<feature type="transmembrane region" description="Helical" evidence="9">
    <location>
        <begin position="390"/>
        <end position="409"/>
    </location>
</feature>
<reference evidence="11 12" key="1">
    <citation type="submission" date="2018-06" db="EMBL/GenBank/DDBJ databases">
        <title>Thermoflavimicrobium daqus sp. nov., a thermophilic microbe isolated from Moutai-flavour Daqu.</title>
        <authorList>
            <person name="Wang X."/>
            <person name="Zhou H."/>
        </authorList>
    </citation>
    <scope>NUCLEOTIDE SEQUENCE [LARGE SCALE GENOMIC DNA]</scope>
    <source>
        <strain evidence="11 12">FBKL4.011</strain>
    </source>
</reference>
<comment type="subcellular location">
    <subcellularLocation>
        <location evidence="1">Cell membrane</location>
        <topology evidence="1">Multi-pass membrane protein</topology>
    </subcellularLocation>
</comment>
<keyword evidence="7 8" id="KW-0472">Membrane</keyword>
<dbReference type="InterPro" id="IPR004796">
    <property type="entry name" value="PTS_IIC_cello"/>
</dbReference>
<evidence type="ECO:0000256" key="3">
    <source>
        <dbReference type="ARBA" id="ARBA00022475"/>
    </source>
</evidence>
<dbReference type="AlphaFoldDB" id="A0A364K842"/>
<feature type="transmembrane region" description="Helical" evidence="9">
    <location>
        <begin position="99"/>
        <end position="118"/>
    </location>
</feature>
<evidence type="ECO:0000256" key="6">
    <source>
        <dbReference type="ARBA" id="ARBA00022989"/>
    </source>
</evidence>
<feature type="transmembrane region" description="Helical" evidence="9">
    <location>
        <begin position="69"/>
        <end position="87"/>
    </location>
</feature>
<feature type="transmembrane region" description="Helical" evidence="9">
    <location>
        <begin position="283"/>
        <end position="302"/>
    </location>
</feature>
<evidence type="ECO:0000256" key="5">
    <source>
        <dbReference type="ARBA" id="ARBA00022692"/>
    </source>
</evidence>
<evidence type="ECO:0000313" key="11">
    <source>
        <dbReference type="EMBL" id="RAL26448.1"/>
    </source>
</evidence>
<dbReference type="InterPro" id="IPR051088">
    <property type="entry name" value="PTS_Sugar-EIIC/EIIB"/>
</dbReference>
<keyword evidence="3 8" id="KW-1003">Cell membrane</keyword>
<evidence type="ECO:0000256" key="4">
    <source>
        <dbReference type="ARBA" id="ARBA00022597"/>
    </source>
</evidence>
<gene>
    <name evidence="11" type="ORF">DL897_05510</name>
</gene>
<evidence type="ECO:0000256" key="9">
    <source>
        <dbReference type="SAM" id="Phobius"/>
    </source>
</evidence>
<feature type="domain" description="PTS EIIC type-3" evidence="10">
    <location>
        <begin position="8"/>
        <end position="408"/>
    </location>
</feature>
<dbReference type="GO" id="GO:1901264">
    <property type="term" value="P:carbohydrate derivative transport"/>
    <property type="evidence" value="ECO:0007669"/>
    <property type="project" value="TreeGrafter"/>
</dbReference>
<dbReference type="OrthoDB" id="1641940at2"/>
<dbReference type="Pfam" id="PF02378">
    <property type="entry name" value="PTS_EIIC"/>
    <property type="match status" value="1"/>
</dbReference>
<dbReference type="GO" id="GO:0005886">
    <property type="term" value="C:plasma membrane"/>
    <property type="evidence" value="ECO:0007669"/>
    <property type="project" value="UniProtKB-SubCell"/>
</dbReference>
<name>A0A364K842_9BACL</name>
<evidence type="ECO:0000259" key="10">
    <source>
        <dbReference type="PROSITE" id="PS51105"/>
    </source>
</evidence>
<protein>
    <recommendedName>
        <fullName evidence="8">Permease IIC component</fullName>
    </recommendedName>
</protein>
<feature type="transmembrane region" description="Helical" evidence="9">
    <location>
        <begin position="31"/>
        <end position="49"/>
    </location>
</feature>
<dbReference type="Proteomes" id="UP000251213">
    <property type="component" value="Unassembled WGS sequence"/>
</dbReference>
<dbReference type="EMBL" id="QJKK01000002">
    <property type="protein sequence ID" value="RAL26448.1"/>
    <property type="molecule type" value="Genomic_DNA"/>
</dbReference>
<keyword evidence="4 8" id="KW-0762">Sugar transport</keyword>
<feature type="transmembrane region" description="Helical" evidence="9">
    <location>
        <begin position="340"/>
        <end position="360"/>
    </location>
</feature>
<keyword evidence="6 9" id="KW-1133">Transmembrane helix</keyword>
<dbReference type="RefSeq" id="WP_113658132.1">
    <property type="nucleotide sequence ID" value="NZ_KZ845664.1"/>
</dbReference>
<comment type="caution">
    <text evidence="11">The sequence shown here is derived from an EMBL/GenBank/DDBJ whole genome shotgun (WGS) entry which is preliminary data.</text>
</comment>
<feature type="transmembrane region" description="Helical" evidence="9">
    <location>
        <begin position="367"/>
        <end position="384"/>
    </location>
</feature>
<evidence type="ECO:0000256" key="1">
    <source>
        <dbReference type="ARBA" id="ARBA00004651"/>
    </source>
</evidence>
<keyword evidence="5 9" id="KW-0812">Transmembrane</keyword>
<reference evidence="11 12" key="2">
    <citation type="submission" date="2018-06" db="EMBL/GenBank/DDBJ databases">
        <authorList>
            <person name="Zhirakovskaya E."/>
        </authorList>
    </citation>
    <scope>NUCLEOTIDE SEQUENCE [LARGE SCALE GENOMIC DNA]</scope>
    <source>
        <strain evidence="11 12">FBKL4.011</strain>
    </source>
</reference>
<dbReference type="PANTHER" id="PTHR33989">
    <property type="match status" value="1"/>
</dbReference>
<evidence type="ECO:0000256" key="7">
    <source>
        <dbReference type="ARBA" id="ARBA00023136"/>
    </source>
</evidence>
<feature type="transmembrane region" description="Helical" evidence="9">
    <location>
        <begin position="138"/>
        <end position="159"/>
    </location>
</feature>
<dbReference type="GO" id="GO:0009401">
    <property type="term" value="P:phosphoenolpyruvate-dependent sugar phosphotransferase system"/>
    <property type="evidence" value="ECO:0007669"/>
    <property type="project" value="InterPro"/>
</dbReference>
<feature type="transmembrane region" description="Helical" evidence="9">
    <location>
        <begin position="180"/>
        <end position="199"/>
    </location>
</feature>
<accession>A0A364K842</accession>
<dbReference type="InterPro" id="IPR003352">
    <property type="entry name" value="PTS_EIIC"/>
</dbReference>
<keyword evidence="12" id="KW-1185">Reference proteome</keyword>
<evidence type="ECO:0000256" key="8">
    <source>
        <dbReference type="PIRNR" id="PIRNR006351"/>
    </source>
</evidence>
<proteinExistence type="predicted"/>
<dbReference type="PROSITE" id="PS51105">
    <property type="entry name" value="PTS_EIIC_TYPE_3"/>
    <property type="match status" value="1"/>
</dbReference>
<dbReference type="InterPro" id="IPR004501">
    <property type="entry name" value="PTS_EIIC_3"/>
</dbReference>
<organism evidence="11 12">
    <name type="scientific">Thermoflavimicrobium daqui</name>
    <dbReference type="NCBI Taxonomy" id="2137476"/>
    <lineage>
        <taxon>Bacteria</taxon>
        <taxon>Bacillati</taxon>
        <taxon>Bacillota</taxon>
        <taxon>Bacilli</taxon>
        <taxon>Bacillales</taxon>
        <taxon>Thermoactinomycetaceae</taxon>
        <taxon>Thermoflavimicrobium</taxon>
    </lineage>
</organism>
<dbReference type="PANTHER" id="PTHR33989:SF11">
    <property type="entry name" value="LICHENAN PERMEASE IIC COMPONENT"/>
    <property type="match status" value="1"/>
</dbReference>
<evidence type="ECO:0000313" key="12">
    <source>
        <dbReference type="Proteomes" id="UP000251213"/>
    </source>
</evidence>
<sequence length="428" mass="47064">MNAFLTWVEQKFMPPMTKLAEQKHLRAIRDGVIATLPLIIVGSFFLIIANPPVESWAKAIEPYKQKIVIPYYLSLGMMSLYASFAMGRNLAKSYGIDGMMGGILTLATFLMATVPVNLDHLLPKDQPMGMLLPIGNLGGKGLFVAILAMLFAVEVLRFLKKINFTIKMPEAVPSSVSRAFEALIPAIIILVTMWVIRVILEIDINEVLKIIFKPLSVFAGNTFLGVLIPVFFTMLLWSAGIHGAAVVGSFFQPVWLALLDENAAALAAGKELPNMIVEPFVQWFVYIGGSGTTISLVILMLFSRSLYLKQVGRVSLVPGIFNINEPVIFGAPLVMNPLMFIPFILSPVVCVITTYIAFSLDLVNRIAVMPPWVLPAPIGAFLATGGDWRAVVLLFINIILAGIIYYPFFKMYEKKMVAEESKGNAASE</sequence>
<evidence type="ECO:0000256" key="2">
    <source>
        <dbReference type="ARBA" id="ARBA00022448"/>
    </source>
</evidence>